<evidence type="ECO:0000256" key="8">
    <source>
        <dbReference type="ARBA" id="ARBA00030592"/>
    </source>
</evidence>
<keyword evidence="6 10" id="KW-0067">ATP-binding</keyword>
<dbReference type="EMBL" id="CAKKNS010000007">
    <property type="protein sequence ID" value="CAH0417267.1"/>
    <property type="molecule type" value="Genomic_DNA"/>
</dbReference>
<keyword evidence="14" id="KW-1185">Reference proteome</keyword>
<dbReference type="PANTHER" id="PTHR11136:SF0">
    <property type="entry name" value="DIHYDROFOLATE SYNTHETASE-RELATED"/>
    <property type="match status" value="1"/>
</dbReference>
<dbReference type="PROSITE" id="PS01011">
    <property type="entry name" value="FOLYLPOLYGLU_SYNT_1"/>
    <property type="match status" value="1"/>
</dbReference>
<evidence type="ECO:0000313" key="13">
    <source>
        <dbReference type="EMBL" id="CAH0417267.1"/>
    </source>
</evidence>
<keyword evidence="7" id="KW-0460">Magnesium</keyword>
<keyword evidence="5 10" id="KW-0547">Nucleotide-binding</keyword>
<dbReference type="GO" id="GO:0004326">
    <property type="term" value="F:tetrahydrofolylpolyglutamate synthase activity"/>
    <property type="evidence" value="ECO:0007669"/>
    <property type="project" value="UniProtKB-EC"/>
</dbReference>
<dbReference type="InterPro" id="IPR004101">
    <property type="entry name" value="Mur_ligase_C"/>
</dbReference>
<dbReference type="SUPFAM" id="SSF53623">
    <property type="entry name" value="MurD-like peptide ligases, catalytic domain"/>
    <property type="match status" value="1"/>
</dbReference>
<keyword evidence="3 10" id="KW-0436">Ligase</keyword>
<evidence type="ECO:0000256" key="1">
    <source>
        <dbReference type="ARBA" id="ARBA00008276"/>
    </source>
</evidence>
<dbReference type="InterPro" id="IPR036565">
    <property type="entry name" value="Mur-like_cat_sf"/>
</dbReference>
<dbReference type="PANTHER" id="PTHR11136">
    <property type="entry name" value="FOLYLPOLYGLUTAMATE SYNTHASE-RELATED"/>
    <property type="match status" value="1"/>
</dbReference>
<comment type="catalytic activity">
    <reaction evidence="9">
        <text>(6S)-5,6,7,8-tetrahydrofolyl-(gamma-L-Glu)(n) + L-glutamate + ATP = (6S)-5,6,7,8-tetrahydrofolyl-(gamma-L-Glu)(n+1) + ADP + phosphate + H(+)</text>
        <dbReference type="Rhea" id="RHEA:10580"/>
        <dbReference type="Rhea" id="RHEA-COMP:14738"/>
        <dbReference type="Rhea" id="RHEA-COMP:14740"/>
        <dbReference type="ChEBI" id="CHEBI:15378"/>
        <dbReference type="ChEBI" id="CHEBI:29985"/>
        <dbReference type="ChEBI" id="CHEBI:30616"/>
        <dbReference type="ChEBI" id="CHEBI:43474"/>
        <dbReference type="ChEBI" id="CHEBI:141005"/>
        <dbReference type="ChEBI" id="CHEBI:456216"/>
        <dbReference type="EC" id="6.3.2.17"/>
    </reaction>
</comment>
<organism evidence="13 14">
    <name type="scientific">Periweissella fabaria</name>
    <dbReference type="NCBI Taxonomy" id="546157"/>
    <lineage>
        <taxon>Bacteria</taxon>
        <taxon>Bacillati</taxon>
        <taxon>Bacillota</taxon>
        <taxon>Bacilli</taxon>
        <taxon>Lactobacillales</taxon>
        <taxon>Lactobacillaceae</taxon>
        <taxon>Periweissella</taxon>
    </lineage>
</organism>
<evidence type="ECO:0000256" key="6">
    <source>
        <dbReference type="ARBA" id="ARBA00022840"/>
    </source>
</evidence>
<keyword evidence="4" id="KW-0479">Metal-binding</keyword>
<dbReference type="InterPro" id="IPR018109">
    <property type="entry name" value="Folylpolyglutamate_synth_CS"/>
</dbReference>
<comment type="caution">
    <text evidence="13">The sequence shown here is derived from an EMBL/GenBank/DDBJ whole genome shotgun (WGS) entry which is preliminary data.</text>
</comment>
<evidence type="ECO:0000256" key="2">
    <source>
        <dbReference type="ARBA" id="ARBA00013025"/>
    </source>
</evidence>
<dbReference type="NCBIfam" id="TIGR01499">
    <property type="entry name" value="folC"/>
    <property type="match status" value="1"/>
</dbReference>
<evidence type="ECO:0000256" key="5">
    <source>
        <dbReference type="ARBA" id="ARBA00022741"/>
    </source>
</evidence>
<evidence type="ECO:0000256" key="3">
    <source>
        <dbReference type="ARBA" id="ARBA00022598"/>
    </source>
</evidence>
<dbReference type="Gene3D" id="3.90.190.20">
    <property type="entry name" value="Mur ligase, C-terminal domain"/>
    <property type="match status" value="1"/>
</dbReference>
<dbReference type="Pfam" id="PF08245">
    <property type="entry name" value="Mur_ligase_M"/>
    <property type="match status" value="1"/>
</dbReference>
<reference evidence="13 14" key="1">
    <citation type="submission" date="2021-11" db="EMBL/GenBank/DDBJ databases">
        <authorList>
            <person name="Depoorter E."/>
        </authorList>
    </citation>
    <scope>NUCLEOTIDE SEQUENCE [LARGE SCALE GENOMIC DNA]</scope>
    <source>
        <strain evidence="13 14">LMG 24289</strain>
    </source>
</reference>
<protein>
    <recommendedName>
        <fullName evidence="2">tetrahydrofolate synthase</fullName>
        <ecNumber evidence="2">6.3.2.17</ecNumber>
    </recommendedName>
    <alternativeName>
        <fullName evidence="8">Tetrahydrofolylpolyglutamate synthase</fullName>
    </alternativeName>
</protein>
<evidence type="ECO:0000256" key="10">
    <source>
        <dbReference type="PIRNR" id="PIRNR001563"/>
    </source>
</evidence>
<accession>A0ABM8Z7P7</accession>
<feature type="domain" description="Mur ligase central" evidence="12">
    <location>
        <begin position="48"/>
        <end position="268"/>
    </location>
</feature>
<name>A0ABM8Z7P7_9LACO</name>
<dbReference type="Pfam" id="PF02875">
    <property type="entry name" value="Mur_ligase_C"/>
    <property type="match status" value="1"/>
</dbReference>
<dbReference type="InterPro" id="IPR001645">
    <property type="entry name" value="Folylpolyglutamate_synth"/>
</dbReference>
<dbReference type="RefSeq" id="WP_230097293.1">
    <property type="nucleotide sequence ID" value="NZ_CAKKNS010000007.1"/>
</dbReference>
<dbReference type="PIRSF" id="PIRSF001563">
    <property type="entry name" value="Folylpolyglu_synth"/>
    <property type="match status" value="1"/>
</dbReference>
<dbReference type="InterPro" id="IPR013221">
    <property type="entry name" value="Mur_ligase_cen"/>
</dbReference>
<dbReference type="EC" id="6.3.2.17" evidence="2"/>
<evidence type="ECO:0000256" key="4">
    <source>
        <dbReference type="ARBA" id="ARBA00022723"/>
    </source>
</evidence>
<sequence>MVNNDEYLKITKQLDKGWRVIDENRVPFLRKVLGWLGNPDQKYKIIHVAGTNGKGSTGEMLNQILQASGYRVGKFSSPGLYTYREQVMINSTYITPSEFVREFNKILAVLKAHDLDMQTLSFFEWWTVISLSYFGSQQLDIAIIEVGVGGDLDATNAITTSLLNIFTKITYDHQDILGDDLVTIATAKCGILRPGAHVISYSGQDAEVQAVINERAQAIGAKLYDGPRPIITTYKVSPAGTNVKINDRLEVFLSLSGHFQLLNLNTVLQAVNVLRQLDYQISDAAIKDGLGQANLPGRMEYDAKNNIIRDAAHNPDGIEALVASLKSWRLPFKPTVILGILRDKNYMTMLEELLPYVARIIAITPANPSRSLTADELAAQILEMDDNVEVSIADDPTAAITVARQVRESSDAMIVITGSFYTLRAVKGIKF</sequence>
<dbReference type="SUPFAM" id="SSF53244">
    <property type="entry name" value="MurD-like peptide ligases, peptide-binding domain"/>
    <property type="match status" value="1"/>
</dbReference>
<evidence type="ECO:0000259" key="11">
    <source>
        <dbReference type="Pfam" id="PF02875"/>
    </source>
</evidence>
<proteinExistence type="inferred from homology"/>
<dbReference type="InterPro" id="IPR036615">
    <property type="entry name" value="Mur_ligase_C_dom_sf"/>
</dbReference>
<evidence type="ECO:0000256" key="7">
    <source>
        <dbReference type="ARBA" id="ARBA00022842"/>
    </source>
</evidence>
<evidence type="ECO:0000313" key="14">
    <source>
        <dbReference type="Proteomes" id="UP000789707"/>
    </source>
</evidence>
<comment type="similarity">
    <text evidence="1 10">Belongs to the folylpolyglutamate synthase family.</text>
</comment>
<gene>
    <name evidence="13" type="primary">fpgS_1</name>
    <name evidence="13" type="ORF">WFA24289_01599</name>
</gene>
<dbReference type="Proteomes" id="UP000789707">
    <property type="component" value="Unassembled WGS sequence"/>
</dbReference>
<feature type="domain" description="Mur ligase C-terminal" evidence="11">
    <location>
        <begin position="297"/>
        <end position="420"/>
    </location>
</feature>
<evidence type="ECO:0000256" key="9">
    <source>
        <dbReference type="ARBA" id="ARBA00047493"/>
    </source>
</evidence>
<dbReference type="Gene3D" id="3.40.1190.10">
    <property type="entry name" value="Mur-like, catalytic domain"/>
    <property type="match status" value="1"/>
</dbReference>
<evidence type="ECO:0000259" key="12">
    <source>
        <dbReference type="Pfam" id="PF08245"/>
    </source>
</evidence>